<comment type="function">
    <text evidence="2">Hydrolyzes RNA 2',3'-cyclic phosphodiester to an RNA 2'-phosphomonoester.</text>
</comment>
<dbReference type="NCBIfam" id="TIGR02258">
    <property type="entry name" value="2_5_ligase"/>
    <property type="match status" value="1"/>
</dbReference>
<dbReference type="EMBL" id="DTAR01000041">
    <property type="protein sequence ID" value="HGM97514.1"/>
    <property type="molecule type" value="Genomic_DNA"/>
</dbReference>
<dbReference type="InterPro" id="IPR004175">
    <property type="entry name" value="RNA_CPDase"/>
</dbReference>
<dbReference type="PANTHER" id="PTHR35561:SF1">
    <property type="entry name" value="RNA 2',3'-CYCLIC PHOSPHODIESTERASE"/>
    <property type="match status" value="1"/>
</dbReference>
<dbReference type="InterPro" id="IPR009097">
    <property type="entry name" value="Cyclic_Pdiesterase"/>
</dbReference>
<proteinExistence type="inferred from homology"/>
<dbReference type="GO" id="GO:0004113">
    <property type="term" value="F:2',3'-cyclic-nucleotide 3'-phosphodiesterase activity"/>
    <property type="evidence" value="ECO:0007669"/>
    <property type="project" value="InterPro"/>
</dbReference>
<gene>
    <name evidence="4" type="primary">thpR</name>
    <name evidence="4" type="ORF">ENT96_00480</name>
</gene>
<comment type="catalytic activity">
    <reaction evidence="2">
        <text>a 3'-end 2',3'-cyclophospho-ribonucleotide-RNA + H2O = a 3'-end 2'-phospho-ribonucleotide-RNA + H(+)</text>
        <dbReference type="Rhea" id="RHEA:11828"/>
        <dbReference type="Rhea" id="RHEA-COMP:10464"/>
        <dbReference type="Rhea" id="RHEA-COMP:17353"/>
        <dbReference type="ChEBI" id="CHEBI:15377"/>
        <dbReference type="ChEBI" id="CHEBI:15378"/>
        <dbReference type="ChEBI" id="CHEBI:83064"/>
        <dbReference type="ChEBI" id="CHEBI:173113"/>
        <dbReference type="EC" id="3.1.4.58"/>
    </reaction>
</comment>
<organism evidence="4">
    <name type="scientific">candidate division WOR-3 bacterium</name>
    <dbReference type="NCBI Taxonomy" id="2052148"/>
    <lineage>
        <taxon>Bacteria</taxon>
        <taxon>Bacteria division WOR-3</taxon>
    </lineage>
</organism>
<protein>
    <recommendedName>
        <fullName evidence="2">RNA 2',3'-cyclic phosphodiesterase</fullName>
        <shortName evidence="2">RNA 2',3'-CPDase</shortName>
        <ecNumber evidence="2">3.1.4.58</ecNumber>
    </recommendedName>
</protein>
<dbReference type="GO" id="GO:0008664">
    <property type="term" value="F:RNA 2',3'-cyclic 3'-phosphodiesterase activity"/>
    <property type="evidence" value="ECO:0007669"/>
    <property type="project" value="UniProtKB-EC"/>
</dbReference>
<dbReference type="SUPFAM" id="SSF55144">
    <property type="entry name" value="LigT-like"/>
    <property type="match status" value="1"/>
</dbReference>
<comment type="similarity">
    <text evidence="2">Belongs to the 2H phosphoesterase superfamily. ThpR family.</text>
</comment>
<dbReference type="Gene3D" id="3.90.1140.10">
    <property type="entry name" value="Cyclic phosphodiesterase"/>
    <property type="match status" value="1"/>
</dbReference>
<feature type="domain" description="Phosphoesterase HXTX" evidence="3">
    <location>
        <begin position="8"/>
        <end position="92"/>
    </location>
</feature>
<feature type="active site" description="Proton acceptor" evidence="2">
    <location>
        <position position="127"/>
    </location>
</feature>
<sequence>MLRTFIAIDIPMELREKIYSAFDNERQRIKGVKWVEKENLHITLKFLGEIEEEKVKEIGKILDEVSNKFKSFEVSLGELGGFPQLKNPRVLWIGVSPSEKIEEIFNFIEERVERIGIEKEERKFHPHITVARIKERKGISFENKKFNDKFKANRIVLFKSDLRPEGPIYTQIKEVKLKDG</sequence>
<name>A0A7V4ABC8_UNCW3</name>
<keyword evidence="1 2" id="KW-0378">Hydrolase</keyword>
<evidence type="ECO:0000256" key="2">
    <source>
        <dbReference type="HAMAP-Rule" id="MF_01940"/>
    </source>
</evidence>
<evidence type="ECO:0000313" key="4">
    <source>
        <dbReference type="EMBL" id="HGM97514.1"/>
    </source>
</evidence>
<dbReference type="Pfam" id="PF02834">
    <property type="entry name" value="LigT_PEase"/>
    <property type="match status" value="2"/>
</dbReference>
<feature type="short sequence motif" description="HXTX 1" evidence="2">
    <location>
        <begin position="41"/>
        <end position="44"/>
    </location>
</feature>
<feature type="domain" description="Phosphoesterase HXTX" evidence="3">
    <location>
        <begin position="97"/>
        <end position="169"/>
    </location>
</feature>
<dbReference type="AlphaFoldDB" id="A0A7V4ABC8"/>
<comment type="caution">
    <text evidence="4">The sequence shown here is derived from an EMBL/GenBank/DDBJ whole genome shotgun (WGS) entry which is preliminary data.</text>
</comment>
<reference evidence="4" key="1">
    <citation type="journal article" date="2020" name="mSystems">
        <title>Genome- and Community-Level Interaction Insights into Carbon Utilization and Element Cycling Functions of Hydrothermarchaeota in Hydrothermal Sediment.</title>
        <authorList>
            <person name="Zhou Z."/>
            <person name="Liu Y."/>
            <person name="Xu W."/>
            <person name="Pan J."/>
            <person name="Luo Z.H."/>
            <person name="Li M."/>
        </authorList>
    </citation>
    <scope>NUCLEOTIDE SEQUENCE [LARGE SCALE GENOMIC DNA]</scope>
    <source>
        <strain evidence="4">SpSt-626</strain>
    </source>
</reference>
<evidence type="ECO:0000259" key="3">
    <source>
        <dbReference type="Pfam" id="PF02834"/>
    </source>
</evidence>
<dbReference type="InterPro" id="IPR014051">
    <property type="entry name" value="Phosphoesterase_HXTX"/>
</dbReference>
<dbReference type="HAMAP" id="MF_01940">
    <property type="entry name" value="RNA_CPDase"/>
    <property type="match status" value="1"/>
</dbReference>
<dbReference type="PANTHER" id="PTHR35561">
    <property type="entry name" value="RNA 2',3'-CYCLIC PHOSPHODIESTERASE"/>
    <property type="match status" value="1"/>
</dbReference>
<dbReference type="EC" id="3.1.4.58" evidence="2"/>
<feature type="active site" description="Proton donor" evidence="2">
    <location>
        <position position="41"/>
    </location>
</feature>
<accession>A0A7V4ABC8</accession>
<feature type="short sequence motif" description="HXTX 2" evidence="2">
    <location>
        <begin position="127"/>
        <end position="130"/>
    </location>
</feature>
<evidence type="ECO:0000256" key="1">
    <source>
        <dbReference type="ARBA" id="ARBA00022801"/>
    </source>
</evidence>